<dbReference type="SUPFAM" id="SSF51261">
    <property type="entry name" value="Duplicated hybrid motif"/>
    <property type="match status" value="1"/>
</dbReference>
<comment type="caution">
    <text evidence="5">The sequence shown here is derived from an EMBL/GenBank/DDBJ whole genome shotgun (WGS) entry which is preliminary data.</text>
</comment>
<evidence type="ECO:0000259" key="4">
    <source>
        <dbReference type="Pfam" id="PF24568"/>
    </source>
</evidence>
<dbReference type="InterPro" id="IPR016047">
    <property type="entry name" value="M23ase_b-sheet_dom"/>
</dbReference>
<dbReference type="InterPro" id="IPR057309">
    <property type="entry name" value="PcsB_CC"/>
</dbReference>
<reference evidence="5 6" key="1">
    <citation type="submission" date="2019-03" db="EMBL/GenBank/DDBJ databases">
        <title>Genomic Encyclopedia of Type Strains, Phase IV (KMG-IV): sequencing the most valuable type-strain genomes for metagenomic binning, comparative biology and taxonomic classification.</title>
        <authorList>
            <person name="Goeker M."/>
        </authorList>
    </citation>
    <scope>NUCLEOTIDE SEQUENCE [LARGE SCALE GENOMIC DNA]</scope>
    <source>
        <strain evidence="5 6">DSM 45707</strain>
    </source>
</reference>
<dbReference type="EMBL" id="SMAG01000002">
    <property type="protein sequence ID" value="TCS95671.1"/>
    <property type="molecule type" value="Genomic_DNA"/>
</dbReference>
<feature type="coiled-coil region" evidence="2">
    <location>
        <begin position="150"/>
        <end position="198"/>
    </location>
</feature>
<dbReference type="Gene3D" id="2.70.70.10">
    <property type="entry name" value="Glucose Permease (Domain IIA)"/>
    <property type="match status" value="1"/>
</dbReference>
<protein>
    <submittedName>
        <fullName evidence="5">Peptidase M23-like protein</fullName>
    </submittedName>
</protein>
<dbReference type="AlphaFoldDB" id="A0A4R3L6Y5"/>
<feature type="coiled-coil region" evidence="2">
    <location>
        <begin position="48"/>
        <end position="82"/>
    </location>
</feature>
<accession>A0A4R3L6Y5</accession>
<keyword evidence="2" id="KW-0175">Coiled coil</keyword>
<keyword evidence="6" id="KW-1185">Reference proteome</keyword>
<evidence type="ECO:0000313" key="5">
    <source>
        <dbReference type="EMBL" id="TCS95671.1"/>
    </source>
</evidence>
<dbReference type="GO" id="GO:0004222">
    <property type="term" value="F:metalloendopeptidase activity"/>
    <property type="evidence" value="ECO:0007669"/>
    <property type="project" value="TreeGrafter"/>
</dbReference>
<feature type="domain" description="M23ase beta-sheet core" evidence="3">
    <location>
        <begin position="255"/>
        <end position="350"/>
    </location>
</feature>
<organism evidence="5 6">
    <name type="scientific">Hazenella coriacea</name>
    <dbReference type="NCBI Taxonomy" id="1179467"/>
    <lineage>
        <taxon>Bacteria</taxon>
        <taxon>Bacillati</taxon>
        <taxon>Bacillota</taxon>
        <taxon>Bacilli</taxon>
        <taxon>Bacillales</taxon>
        <taxon>Thermoactinomycetaceae</taxon>
        <taxon>Hazenella</taxon>
    </lineage>
</organism>
<feature type="domain" description="Peptidoglycan hydrolase PcsB coiled-coil" evidence="4">
    <location>
        <begin position="94"/>
        <end position="155"/>
    </location>
</feature>
<proteinExistence type="predicted"/>
<dbReference type="PANTHER" id="PTHR21666">
    <property type="entry name" value="PEPTIDASE-RELATED"/>
    <property type="match status" value="1"/>
</dbReference>
<dbReference type="RefSeq" id="WP_131923656.1">
    <property type="nucleotide sequence ID" value="NZ_SMAG01000002.1"/>
</dbReference>
<evidence type="ECO:0000313" key="6">
    <source>
        <dbReference type="Proteomes" id="UP000294937"/>
    </source>
</evidence>
<dbReference type="Proteomes" id="UP000294937">
    <property type="component" value="Unassembled WGS sequence"/>
</dbReference>
<sequence length="363" mass="41969">MKFAWLKVSLVLMFLVILGMPHTVFAEKVSKEELMAVRDKKYHMLDEIAAQNIELKKYVDQMKQAENEISKIQITMAPVEERLTKAQADAKVYEKLFHDRITLAYKQGEMNYLSHLLSAETFTDFIHRYDSVRMVVKQDHRLLQKRMEIVQQIETEKAKYDKLIDQMDEQVQKSKQAYQQLLEQQKGKKAELAKLEDLSEMYQDELIRINLYEWKQGKLKRTYPGSLQWPVPSHVKANSEFNLNRIHPIYKYKRPHRGMDFAAPYNTPIYAATDGVVVASQPASGYGWLVVIYHGEKNGKSVFTCYGHSERKQIKVRVGEDVMAGQTIAGVGSNGDSTGNHLHFEVRYGNGIHAPAVNPRNWF</sequence>
<dbReference type="InterPro" id="IPR011055">
    <property type="entry name" value="Dup_hybrid_motif"/>
</dbReference>
<dbReference type="PANTHER" id="PTHR21666:SF289">
    <property type="entry name" value="L-ALA--D-GLU ENDOPEPTIDASE"/>
    <property type="match status" value="1"/>
</dbReference>
<dbReference type="InterPro" id="IPR050570">
    <property type="entry name" value="Cell_wall_metabolism_enzyme"/>
</dbReference>
<dbReference type="Pfam" id="PF01551">
    <property type="entry name" value="Peptidase_M23"/>
    <property type="match status" value="1"/>
</dbReference>
<evidence type="ECO:0000259" key="3">
    <source>
        <dbReference type="Pfam" id="PF01551"/>
    </source>
</evidence>
<gene>
    <name evidence="5" type="ORF">EDD58_102247</name>
</gene>
<name>A0A4R3L6Y5_9BACL</name>
<keyword evidence="1" id="KW-0732">Signal</keyword>
<evidence type="ECO:0000256" key="2">
    <source>
        <dbReference type="SAM" id="Coils"/>
    </source>
</evidence>
<dbReference type="CDD" id="cd12797">
    <property type="entry name" value="M23_peptidase"/>
    <property type="match status" value="1"/>
</dbReference>
<dbReference type="Gene3D" id="6.10.250.3150">
    <property type="match status" value="1"/>
</dbReference>
<dbReference type="OrthoDB" id="9805070at2"/>
<dbReference type="Pfam" id="PF24568">
    <property type="entry name" value="CC_PcsB"/>
    <property type="match status" value="1"/>
</dbReference>
<evidence type="ECO:0000256" key="1">
    <source>
        <dbReference type="ARBA" id="ARBA00022729"/>
    </source>
</evidence>